<dbReference type="STRING" id="1202772.A0A1V9YNE5"/>
<name>A0A1V9YNE5_ACHHY</name>
<evidence type="ECO:0000313" key="1">
    <source>
        <dbReference type="EMBL" id="OQR87220.1"/>
    </source>
</evidence>
<gene>
    <name evidence="1" type="ORF">ACHHYP_09321</name>
</gene>
<dbReference type="EMBL" id="JNBR01001456">
    <property type="protein sequence ID" value="OQR87220.1"/>
    <property type="molecule type" value="Genomic_DNA"/>
</dbReference>
<sequence length="304" mass="34389">MDTLLDAAIVDSLLEPALPLHYQKRQRVELDYLRSQATELSSTLDKLTATKDTEARQTTNYWKRAARSQKLAAKKACLENTRLKRGLQDQLELAGALEKLLVKRPRLAALPLMDVADWKLRRLPAEPTCRAAAFHAMMEDAFEHLETMWIRTGILDVEIGQRSLNVTEVDDAIRVSAKSASTVQKDFLSCSDVIWSMWQGNIVRQMPHVRMQHTEQFGVNGLYVQLSTSYEPAFHVPFVYIMYAIKRFVYEDRVVFVLKTALEDELHPPPPGQLIGNHSASALPRPLKASTAVLALVSVVRVRL</sequence>
<evidence type="ECO:0000313" key="2">
    <source>
        <dbReference type="Proteomes" id="UP000243579"/>
    </source>
</evidence>
<protein>
    <recommendedName>
        <fullName evidence="3">M96 mating-specific protein family</fullName>
    </recommendedName>
</protein>
<evidence type="ECO:0008006" key="3">
    <source>
        <dbReference type="Google" id="ProtNLM"/>
    </source>
</evidence>
<reference evidence="1 2" key="1">
    <citation type="journal article" date="2014" name="Genome Biol. Evol.">
        <title>The secreted proteins of Achlya hypogyna and Thraustotheca clavata identify the ancestral oomycete secretome and reveal gene acquisitions by horizontal gene transfer.</title>
        <authorList>
            <person name="Misner I."/>
            <person name="Blouin N."/>
            <person name="Leonard G."/>
            <person name="Richards T.A."/>
            <person name="Lane C.E."/>
        </authorList>
    </citation>
    <scope>NUCLEOTIDE SEQUENCE [LARGE SCALE GENOMIC DNA]</scope>
    <source>
        <strain evidence="1 2">ATCC 48635</strain>
    </source>
</reference>
<organism evidence="1 2">
    <name type="scientific">Achlya hypogyna</name>
    <name type="common">Oomycete</name>
    <name type="synonym">Protoachlya hypogyna</name>
    <dbReference type="NCBI Taxonomy" id="1202772"/>
    <lineage>
        <taxon>Eukaryota</taxon>
        <taxon>Sar</taxon>
        <taxon>Stramenopiles</taxon>
        <taxon>Oomycota</taxon>
        <taxon>Saprolegniomycetes</taxon>
        <taxon>Saprolegniales</taxon>
        <taxon>Achlyaceae</taxon>
        <taxon>Achlya</taxon>
    </lineage>
</organism>
<accession>A0A1V9YNE5</accession>
<proteinExistence type="predicted"/>
<dbReference type="OrthoDB" id="66513at2759"/>
<comment type="caution">
    <text evidence="1">The sequence shown here is derived from an EMBL/GenBank/DDBJ whole genome shotgun (WGS) entry which is preliminary data.</text>
</comment>
<dbReference type="Proteomes" id="UP000243579">
    <property type="component" value="Unassembled WGS sequence"/>
</dbReference>
<dbReference type="AlphaFoldDB" id="A0A1V9YNE5"/>
<keyword evidence="2" id="KW-1185">Reference proteome</keyword>